<dbReference type="GO" id="GO:0016747">
    <property type="term" value="F:acyltransferase activity, transferring groups other than amino-acyl groups"/>
    <property type="evidence" value="ECO:0007669"/>
    <property type="project" value="InterPro"/>
</dbReference>
<evidence type="ECO:0000256" key="2">
    <source>
        <dbReference type="SAM" id="SignalP"/>
    </source>
</evidence>
<evidence type="ECO:0000259" key="3">
    <source>
        <dbReference type="Pfam" id="PF08392"/>
    </source>
</evidence>
<feature type="chain" id="PRO_5019379759" evidence="2">
    <location>
        <begin position="27"/>
        <end position="397"/>
    </location>
</feature>
<evidence type="ECO:0000256" key="1">
    <source>
        <dbReference type="ARBA" id="ARBA00023315"/>
    </source>
</evidence>
<reference evidence="4 5" key="1">
    <citation type="journal article" date="2019" name="Nat. Plants">
        <title>Stout camphor tree genome fills gaps in understanding of flowering plant genome evolution.</title>
        <authorList>
            <person name="Chaw S.M."/>
            <person name="Liu Y.C."/>
            <person name="Wu Y.W."/>
            <person name="Wang H.Y."/>
            <person name="Lin C.I."/>
            <person name="Wu C.S."/>
            <person name="Ke H.M."/>
            <person name="Chang L.Y."/>
            <person name="Hsu C.Y."/>
            <person name="Yang H.T."/>
            <person name="Sudianto E."/>
            <person name="Hsu M.H."/>
            <person name="Wu K.P."/>
            <person name="Wang L.N."/>
            <person name="Leebens-Mack J.H."/>
            <person name="Tsai I.J."/>
        </authorList>
    </citation>
    <scope>NUCLEOTIDE SEQUENCE [LARGE SCALE GENOMIC DNA]</scope>
    <source>
        <strain evidence="5">cv. Chaw 1501</strain>
        <tissue evidence="4">Young leaves</tissue>
    </source>
</reference>
<dbReference type="AlphaFoldDB" id="A0A443PDL1"/>
<name>A0A443PDL1_9MAGN</name>
<dbReference type="Proteomes" id="UP000283530">
    <property type="component" value="Unassembled WGS sequence"/>
</dbReference>
<dbReference type="InterPro" id="IPR012392">
    <property type="entry name" value="3-ktacl-CoA_syn"/>
</dbReference>
<keyword evidence="1" id="KW-0012">Acyltransferase</keyword>
<protein>
    <submittedName>
        <fullName evidence="4">3-ketoacyl-CoA synthase 20-like protein</fullName>
    </submittedName>
</protein>
<dbReference type="InterPro" id="IPR016039">
    <property type="entry name" value="Thiolase-like"/>
</dbReference>
<keyword evidence="1" id="KW-0808">Transferase</keyword>
<dbReference type="GO" id="GO:0006633">
    <property type="term" value="P:fatty acid biosynthetic process"/>
    <property type="evidence" value="ECO:0007669"/>
    <property type="project" value="InterPro"/>
</dbReference>
<keyword evidence="5" id="KW-1185">Reference proteome</keyword>
<keyword evidence="2" id="KW-0732">Signal</keyword>
<feature type="domain" description="FAE" evidence="3">
    <location>
        <begin position="16"/>
        <end position="153"/>
    </location>
</feature>
<gene>
    <name evidence="4" type="ORF">CKAN_01788500</name>
</gene>
<feature type="signal peptide" evidence="2">
    <location>
        <begin position="1"/>
        <end position="26"/>
    </location>
</feature>
<dbReference type="Pfam" id="PF08392">
    <property type="entry name" value="FAE1_CUT1_RppA"/>
    <property type="match status" value="2"/>
</dbReference>
<sequence length="397" mass="44895">MVVLCSSLLGFLLGIYFMTQPRPVYLVDFALHKGRDDQECTHEHFMERSRLAAFLTEQTLTFQKKILERSGLGQLTYFSDAVFNIPPNPCMAEARKEAQGVMLGTVDQLLAKTRAKPRDIGILVHVQTSTLSFSAMIVNQFQLRGNIKRFSHQWIGVQCWTHIHRPCSADPPDNITLNWYPGNNPSMLVTNCLICMRVATILLSNCRSDCRRSKYQLVHTGPMIGHSIVYQEEDEAGKVGVTLSKDLTAIAREALKSNITMLGPLVLHVRTTPLFHNVFKMKVKPYIRNSKLAFEHFCNHADDRLSWMSYNGAFEDDSLQILVTLLVVLRGMNLATLRPMRGSRSEIGYGRSFSGLVSSVTVLYGRRLGPSTQPRIRAHGWTRLIASRFMSPKWPPV</sequence>
<dbReference type="EMBL" id="QPKB01000007">
    <property type="protein sequence ID" value="RWR88844.1"/>
    <property type="molecule type" value="Genomic_DNA"/>
</dbReference>
<dbReference type="STRING" id="337451.A0A443PDL1"/>
<dbReference type="InterPro" id="IPR013601">
    <property type="entry name" value="FAE1_typ3_polyketide_synth"/>
</dbReference>
<dbReference type="PANTHER" id="PTHR31561">
    <property type="entry name" value="3-KETOACYL-COA SYNTHASE"/>
    <property type="match status" value="1"/>
</dbReference>
<evidence type="ECO:0000313" key="4">
    <source>
        <dbReference type="EMBL" id="RWR88844.1"/>
    </source>
</evidence>
<accession>A0A443PDL1</accession>
<dbReference type="GO" id="GO:0016020">
    <property type="term" value="C:membrane"/>
    <property type="evidence" value="ECO:0007669"/>
    <property type="project" value="InterPro"/>
</dbReference>
<evidence type="ECO:0000313" key="5">
    <source>
        <dbReference type="Proteomes" id="UP000283530"/>
    </source>
</evidence>
<comment type="caution">
    <text evidence="4">The sequence shown here is derived from an EMBL/GenBank/DDBJ whole genome shotgun (WGS) entry which is preliminary data.</text>
</comment>
<feature type="domain" description="FAE" evidence="3">
    <location>
        <begin position="173"/>
        <end position="270"/>
    </location>
</feature>
<dbReference type="SUPFAM" id="SSF53901">
    <property type="entry name" value="Thiolase-like"/>
    <property type="match status" value="1"/>
</dbReference>
<organism evidence="4 5">
    <name type="scientific">Cinnamomum micranthum f. kanehirae</name>
    <dbReference type="NCBI Taxonomy" id="337451"/>
    <lineage>
        <taxon>Eukaryota</taxon>
        <taxon>Viridiplantae</taxon>
        <taxon>Streptophyta</taxon>
        <taxon>Embryophyta</taxon>
        <taxon>Tracheophyta</taxon>
        <taxon>Spermatophyta</taxon>
        <taxon>Magnoliopsida</taxon>
        <taxon>Magnoliidae</taxon>
        <taxon>Laurales</taxon>
        <taxon>Lauraceae</taxon>
        <taxon>Cinnamomum</taxon>
    </lineage>
</organism>
<proteinExistence type="predicted"/>